<dbReference type="SUPFAM" id="SSF63829">
    <property type="entry name" value="Calcium-dependent phosphotriesterase"/>
    <property type="match status" value="1"/>
</dbReference>
<name>A0A927WKM1_SELRU</name>
<evidence type="ECO:0000313" key="2">
    <source>
        <dbReference type="Proteomes" id="UP000761380"/>
    </source>
</evidence>
<dbReference type="EMBL" id="SVBY01000002">
    <property type="protein sequence ID" value="MBE6091605.1"/>
    <property type="molecule type" value="Genomic_DNA"/>
</dbReference>
<reference evidence="1" key="1">
    <citation type="submission" date="2019-04" db="EMBL/GenBank/DDBJ databases">
        <title>Evolution of Biomass-Degrading Anaerobic Consortia Revealed by Metagenomics.</title>
        <authorList>
            <person name="Peng X."/>
        </authorList>
    </citation>
    <scope>NUCLEOTIDE SEQUENCE</scope>
    <source>
        <strain evidence="1">SIG240</strain>
    </source>
</reference>
<dbReference type="AlphaFoldDB" id="A0A927WKM1"/>
<protein>
    <recommendedName>
        <fullName evidence="3">CDP-Glycerol:Poly(Glycerophosphate) glycerophosphotransferase</fullName>
    </recommendedName>
</protein>
<evidence type="ECO:0000313" key="1">
    <source>
        <dbReference type="EMBL" id="MBE6091605.1"/>
    </source>
</evidence>
<dbReference type="Proteomes" id="UP000761380">
    <property type="component" value="Unassembled WGS sequence"/>
</dbReference>
<dbReference type="InterPro" id="IPR043148">
    <property type="entry name" value="TagF_C"/>
</dbReference>
<accession>A0A927WKM1</accession>
<comment type="caution">
    <text evidence="1">The sequence shown here is derived from an EMBL/GenBank/DDBJ whole genome shotgun (WGS) entry which is preliminary data.</text>
</comment>
<sequence length="836" mass="97364">MSRKKRVLRRLHLVESDLQKTAKTNSKAMWGVVSKGLIAARDIWQEGLTEKTYLAYGEIYDGLILASQQMAVGEEKNIEADTISLCRELLQYLIGQTEKETAVKKDIVFLPYKASMWDSLESVWKAAYADKEHCNAYVMPIPYCDRNPDGSVAEWHCERDLFPKYVPTLDWQKVDLMAWHPDIIFYHYPYDDYNRVTSLDGRYYSRNLRQCADKLVYIPYFVLEEPCTEESVEHFVMTHGVLNADKVIVQSEAMRELYINILMKRTNQPDRTYWEERISGAGSPKIEKVLTSKKEDFEMPENWKRLVDGKKVILYNTSLTAMLQNSDKVCDKLRYVFDVFRNRDDVVLWWRPHPLMKSTFHAMRPQYEDEYLSLEKQYIEEGWGIYDDSFDLHRAICWSDAYYGDRSSVVCLYAKSNKPIMVQKIGFECDYLKLRLSAVYMDENFIYLTSNSHRGVFLCKMERISGKVSICFLKDKHGENWCTNILSVAAAGTDLFLFCFEGKNIHKFLMYDLLKDEYFVFPFGNIDDDLSKTTFVQGFRYPLIYKNKIFVCAWSLPIVASIDLLQGKVNLINGTNNKQVKDFLNMANVSGWHHSCLVNGHYYVMHFDQNDVLDVDLSTGTILGIKTVSDNHLGLRLMASDGTFIWFMTNDGRIVRWNPSYNDSYIYAERVPAIKEQNCFVNGFMFYHDGALHMFCSSEEENPMCAHVKFYVMSGVFSDVECYGNVGRLNHIMQTKDGRYLLSSKYQGMDKVFLLDSISSARESWREWTVSFSEAQQIEIKRQIMKDYVENIGKETVSEGESGIEMDDFLKLVLNYKKTETVNTAMKTLWNKMIFD</sequence>
<evidence type="ECO:0008006" key="3">
    <source>
        <dbReference type="Google" id="ProtNLM"/>
    </source>
</evidence>
<dbReference type="Gene3D" id="3.40.50.12580">
    <property type="match status" value="1"/>
</dbReference>
<gene>
    <name evidence="1" type="ORF">E7201_00270</name>
</gene>
<organism evidence="1 2">
    <name type="scientific">Selenomonas ruminantium</name>
    <dbReference type="NCBI Taxonomy" id="971"/>
    <lineage>
        <taxon>Bacteria</taxon>
        <taxon>Bacillati</taxon>
        <taxon>Bacillota</taxon>
        <taxon>Negativicutes</taxon>
        <taxon>Selenomonadales</taxon>
        <taxon>Selenomonadaceae</taxon>
        <taxon>Selenomonas</taxon>
    </lineage>
</organism>
<proteinExistence type="predicted"/>